<accession>A0ACB9J2Y8</accession>
<keyword evidence="2" id="KW-1185">Reference proteome</keyword>
<sequence length="169" mass="18121">MVFSSPTGSHSTNIDEVSEEINQPWMAQIASKSTTNSFSLNGSSSTPGPSFSGASSSMASEGSPSTDASHISKRTGSVPASVADIPVEPVVSKSFEKFMSKKIPTYTLLIVEPTNDSDEQSDSEPSVSGYEECVKDVDISQEFPYKVHITNIDPETLLITNEYDSDDKP</sequence>
<reference evidence="1 2" key="2">
    <citation type="journal article" date="2022" name="Mol. Ecol. Resour.">
        <title>The genomes of chicory, endive, great burdock and yacon provide insights into Asteraceae paleo-polyploidization history and plant inulin production.</title>
        <authorList>
            <person name="Fan W."/>
            <person name="Wang S."/>
            <person name="Wang H."/>
            <person name="Wang A."/>
            <person name="Jiang F."/>
            <person name="Liu H."/>
            <person name="Zhao H."/>
            <person name="Xu D."/>
            <person name="Zhang Y."/>
        </authorList>
    </citation>
    <scope>NUCLEOTIDE SEQUENCE [LARGE SCALE GENOMIC DNA]</scope>
    <source>
        <strain evidence="2">cv. Yunnan</strain>
        <tissue evidence="1">Leaves</tissue>
    </source>
</reference>
<organism evidence="1 2">
    <name type="scientific">Smallanthus sonchifolius</name>
    <dbReference type="NCBI Taxonomy" id="185202"/>
    <lineage>
        <taxon>Eukaryota</taxon>
        <taxon>Viridiplantae</taxon>
        <taxon>Streptophyta</taxon>
        <taxon>Embryophyta</taxon>
        <taxon>Tracheophyta</taxon>
        <taxon>Spermatophyta</taxon>
        <taxon>Magnoliopsida</taxon>
        <taxon>eudicotyledons</taxon>
        <taxon>Gunneridae</taxon>
        <taxon>Pentapetalae</taxon>
        <taxon>asterids</taxon>
        <taxon>campanulids</taxon>
        <taxon>Asterales</taxon>
        <taxon>Asteraceae</taxon>
        <taxon>Asteroideae</taxon>
        <taxon>Heliantheae alliance</taxon>
        <taxon>Millerieae</taxon>
        <taxon>Smallanthus</taxon>
    </lineage>
</organism>
<proteinExistence type="predicted"/>
<name>A0ACB9J2Y8_9ASTR</name>
<evidence type="ECO:0000313" key="1">
    <source>
        <dbReference type="EMBL" id="KAI3814303.1"/>
    </source>
</evidence>
<protein>
    <submittedName>
        <fullName evidence="1">Uncharacterized protein</fullName>
    </submittedName>
</protein>
<comment type="caution">
    <text evidence="1">The sequence shown here is derived from an EMBL/GenBank/DDBJ whole genome shotgun (WGS) entry which is preliminary data.</text>
</comment>
<evidence type="ECO:0000313" key="2">
    <source>
        <dbReference type="Proteomes" id="UP001056120"/>
    </source>
</evidence>
<dbReference type="Proteomes" id="UP001056120">
    <property type="component" value="Linkage Group LG06"/>
</dbReference>
<gene>
    <name evidence="1" type="ORF">L1987_19054</name>
</gene>
<reference evidence="2" key="1">
    <citation type="journal article" date="2022" name="Mol. Ecol. Resour.">
        <title>The genomes of chicory, endive, great burdock and yacon provide insights into Asteraceae palaeo-polyploidization history and plant inulin production.</title>
        <authorList>
            <person name="Fan W."/>
            <person name="Wang S."/>
            <person name="Wang H."/>
            <person name="Wang A."/>
            <person name="Jiang F."/>
            <person name="Liu H."/>
            <person name="Zhao H."/>
            <person name="Xu D."/>
            <person name="Zhang Y."/>
        </authorList>
    </citation>
    <scope>NUCLEOTIDE SEQUENCE [LARGE SCALE GENOMIC DNA]</scope>
    <source>
        <strain evidence="2">cv. Yunnan</strain>
    </source>
</reference>
<dbReference type="EMBL" id="CM042023">
    <property type="protein sequence ID" value="KAI3814303.1"/>
    <property type="molecule type" value="Genomic_DNA"/>
</dbReference>